<dbReference type="InterPro" id="IPR001806">
    <property type="entry name" value="Small_GTPase"/>
</dbReference>
<evidence type="ECO:0000256" key="1">
    <source>
        <dbReference type="ARBA" id="ARBA00008846"/>
    </source>
</evidence>
<dbReference type="SUPFAM" id="SSF52540">
    <property type="entry name" value="P-loop containing nucleoside triphosphate hydrolases"/>
    <property type="match status" value="1"/>
</dbReference>
<comment type="similarity">
    <text evidence="1">Belongs to the small GTPase superfamily. RGK family.</text>
</comment>
<accession>A0A9N9T1E7</accession>
<dbReference type="EMBL" id="OU898280">
    <property type="protein sequence ID" value="CAG9834587.1"/>
    <property type="molecule type" value="Genomic_DNA"/>
</dbReference>
<keyword evidence="2" id="KW-0597">Phosphoprotein</keyword>
<evidence type="ECO:0000313" key="4">
    <source>
        <dbReference type="Proteomes" id="UP001153709"/>
    </source>
</evidence>
<dbReference type="OrthoDB" id="5239715at2759"/>
<dbReference type="PRINTS" id="PR00449">
    <property type="entry name" value="RASTRNSFRMNG"/>
</dbReference>
<evidence type="ECO:0000313" key="3">
    <source>
        <dbReference type="EMBL" id="CAG9834587.1"/>
    </source>
</evidence>
<dbReference type="GO" id="GO:0005886">
    <property type="term" value="C:plasma membrane"/>
    <property type="evidence" value="ECO:0007669"/>
    <property type="project" value="TreeGrafter"/>
</dbReference>
<dbReference type="Pfam" id="PF00071">
    <property type="entry name" value="Ras"/>
    <property type="match status" value="1"/>
</dbReference>
<dbReference type="Gene3D" id="3.40.50.300">
    <property type="entry name" value="P-loop containing nucleotide triphosphate hydrolases"/>
    <property type="match status" value="1"/>
</dbReference>
<dbReference type="InterPro" id="IPR051641">
    <property type="entry name" value="RGK_GTP-binding_reg"/>
</dbReference>
<proteinExistence type="inferred from homology"/>
<dbReference type="PANTHER" id="PTHR45775">
    <property type="entry name" value="RAD, GEM/KIR FAMILY MEMBER 2, ISOFORM C"/>
    <property type="match status" value="1"/>
</dbReference>
<protein>
    <submittedName>
        <fullName evidence="3">Uncharacterized protein</fullName>
    </submittedName>
</protein>
<organism evidence="3 4">
    <name type="scientific">Diabrotica balteata</name>
    <name type="common">Banded cucumber beetle</name>
    <dbReference type="NCBI Taxonomy" id="107213"/>
    <lineage>
        <taxon>Eukaryota</taxon>
        <taxon>Metazoa</taxon>
        <taxon>Ecdysozoa</taxon>
        <taxon>Arthropoda</taxon>
        <taxon>Hexapoda</taxon>
        <taxon>Insecta</taxon>
        <taxon>Pterygota</taxon>
        <taxon>Neoptera</taxon>
        <taxon>Endopterygota</taxon>
        <taxon>Coleoptera</taxon>
        <taxon>Polyphaga</taxon>
        <taxon>Cucujiformia</taxon>
        <taxon>Chrysomeloidea</taxon>
        <taxon>Chrysomelidae</taxon>
        <taxon>Galerucinae</taxon>
        <taxon>Diabroticina</taxon>
        <taxon>Diabroticites</taxon>
        <taxon>Diabrotica</taxon>
    </lineage>
</organism>
<dbReference type="InterPro" id="IPR027417">
    <property type="entry name" value="P-loop_NTPase"/>
</dbReference>
<reference evidence="3" key="1">
    <citation type="submission" date="2022-01" db="EMBL/GenBank/DDBJ databases">
        <authorList>
            <person name="King R."/>
        </authorList>
    </citation>
    <scope>NUCLEOTIDE SEQUENCE</scope>
</reference>
<dbReference type="PANTHER" id="PTHR45775:SF7">
    <property type="entry name" value="RAD, GEM_KIR FAMILY MEMBER 1, ISOFORM B"/>
    <property type="match status" value="1"/>
</dbReference>
<dbReference type="AlphaFoldDB" id="A0A9N9T1E7"/>
<sequence length="269" mass="29609">MADTGECSSDQLPFACGKNSKKRKSFGRMQDVSKKLKLQSHATGEACKCAKKCFDLISGHEKQSIIKNINSFKNNDEINLYLAALVTLVPVQRRARKPENKAGFPKCTICYHVKIKLEASIEDIQVCKNAFVSFHGITRGKVDILVNKFKKSNDAPRDLRGLHKNRPYQMDEDLKKAVHEHISSFSSRNSHYSLKNTEQLPTAVSAAGSARTSASCSLASSRESSTSAPGPTPYKVLMLGGPAVGKSSLVLQFMTSEYLHAYDTSIGYN</sequence>
<dbReference type="GO" id="GO:0005525">
    <property type="term" value="F:GTP binding"/>
    <property type="evidence" value="ECO:0007669"/>
    <property type="project" value="InterPro"/>
</dbReference>
<gene>
    <name evidence="3" type="ORF">DIABBA_LOCUS7880</name>
</gene>
<dbReference type="Proteomes" id="UP001153709">
    <property type="component" value="Chromosome 5"/>
</dbReference>
<keyword evidence="4" id="KW-1185">Reference proteome</keyword>
<evidence type="ECO:0000256" key="2">
    <source>
        <dbReference type="ARBA" id="ARBA00022553"/>
    </source>
</evidence>
<dbReference type="GO" id="GO:0005246">
    <property type="term" value="F:calcium channel regulator activity"/>
    <property type="evidence" value="ECO:0007669"/>
    <property type="project" value="TreeGrafter"/>
</dbReference>
<name>A0A9N9T1E7_DIABA</name>
<dbReference type="GO" id="GO:0003924">
    <property type="term" value="F:GTPase activity"/>
    <property type="evidence" value="ECO:0007669"/>
    <property type="project" value="InterPro"/>
</dbReference>